<comment type="similarity">
    <text evidence="2 5">Belongs to the CDI family. ICK/KRP subfamily.</text>
</comment>
<evidence type="ECO:0000256" key="5">
    <source>
        <dbReference type="PIRNR" id="PIRNR017811"/>
    </source>
</evidence>
<keyword evidence="3 5" id="KW-0649">Protein kinase inhibitor</keyword>
<proteinExistence type="inferred from homology"/>
<accession>A0AAW0JMC2</accession>
<dbReference type="Proteomes" id="UP000237347">
    <property type="component" value="Unassembled WGS sequence"/>
</dbReference>
<keyword evidence="9" id="KW-1185">Reference proteome</keyword>
<evidence type="ECO:0000256" key="3">
    <source>
        <dbReference type="ARBA" id="ARBA00023013"/>
    </source>
</evidence>
<dbReference type="GO" id="GO:0051726">
    <property type="term" value="P:regulation of cell cycle"/>
    <property type="evidence" value="ECO:0007669"/>
    <property type="project" value="InterPro"/>
</dbReference>
<reference evidence="8 9" key="1">
    <citation type="journal article" date="2018" name="Sci. Data">
        <title>The draft genome sequence of cork oak.</title>
        <authorList>
            <person name="Ramos A.M."/>
            <person name="Usie A."/>
            <person name="Barbosa P."/>
            <person name="Barros P.M."/>
            <person name="Capote T."/>
            <person name="Chaves I."/>
            <person name="Simoes F."/>
            <person name="Abreu I."/>
            <person name="Carrasquinho I."/>
            <person name="Faro C."/>
            <person name="Guimaraes J.B."/>
            <person name="Mendonca D."/>
            <person name="Nobrega F."/>
            <person name="Rodrigues L."/>
            <person name="Saibo N.J.M."/>
            <person name="Varela M.C."/>
            <person name="Egas C."/>
            <person name="Matos J."/>
            <person name="Miguel C.M."/>
            <person name="Oliveira M.M."/>
            <person name="Ricardo C.P."/>
            <person name="Goncalves S."/>
        </authorList>
    </citation>
    <scope>NUCLEOTIDE SEQUENCE [LARGE SCALE GENOMIC DNA]</scope>
    <source>
        <strain evidence="9">cv. HL8</strain>
    </source>
</reference>
<feature type="domain" description="Cyclin-dependent kinase inhibitor" evidence="7">
    <location>
        <begin position="164"/>
        <end position="207"/>
    </location>
</feature>
<dbReference type="Gene3D" id="4.10.365.10">
    <property type="entry name" value="p27"/>
    <property type="match status" value="1"/>
</dbReference>
<dbReference type="GO" id="GO:0005654">
    <property type="term" value="C:nucleoplasm"/>
    <property type="evidence" value="ECO:0007669"/>
    <property type="project" value="UniProtKB-SubCell"/>
</dbReference>
<comment type="subcellular location">
    <subcellularLocation>
        <location evidence="1">Nucleus</location>
        <location evidence="1">Nucleoplasm</location>
    </subcellularLocation>
</comment>
<dbReference type="EMBL" id="PKMF04000515">
    <property type="protein sequence ID" value="KAK7827878.1"/>
    <property type="molecule type" value="Genomic_DNA"/>
</dbReference>
<dbReference type="InterPro" id="IPR003175">
    <property type="entry name" value="CDI_dom"/>
</dbReference>
<sequence>MVRKCRGIAEIAVIEVAQVGVRTTRAREGLASSAAAAAAAAAATSTTTAAKRRKLNAGELNSPSSSPYVPLVITPAENDERCSSPSSVHAATSCCSSNGSSSLAEEVENFKFVDLQDDSAEVETSTYSCYRERRETTPSSELESTARPTPASTRRRSTVEKSIMPTESELEEFFSAAEKDLQKGFKEKYNYDIVKDAPLEGRYEWIRLKP</sequence>
<organism evidence="8 9">
    <name type="scientific">Quercus suber</name>
    <name type="common">Cork oak</name>
    <dbReference type="NCBI Taxonomy" id="58331"/>
    <lineage>
        <taxon>Eukaryota</taxon>
        <taxon>Viridiplantae</taxon>
        <taxon>Streptophyta</taxon>
        <taxon>Embryophyta</taxon>
        <taxon>Tracheophyta</taxon>
        <taxon>Spermatophyta</taxon>
        <taxon>Magnoliopsida</taxon>
        <taxon>eudicotyledons</taxon>
        <taxon>Gunneridae</taxon>
        <taxon>Pentapetalae</taxon>
        <taxon>rosids</taxon>
        <taxon>fabids</taxon>
        <taxon>Fagales</taxon>
        <taxon>Fagaceae</taxon>
        <taxon>Quercus</taxon>
    </lineage>
</organism>
<feature type="region of interest" description="Disordered" evidence="6">
    <location>
        <begin position="131"/>
        <end position="162"/>
    </location>
</feature>
<name>A0AAW0JMC2_QUESU</name>
<evidence type="ECO:0000256" key="2">
    <source>
        <dbReference type="ARBA" id="ARBA00010274"/>
    </source>
</evidence>
<dbReference type="PANTHER" id="PTHR46776">
    <property type="entry name" value="CYCLIN-DEPENDENT KINASE INHIBITOR 4-RELATED"/>
    <property type="match status" value="1"/>
</dbReference>
<evidence type="ECO:0000256" key="1">
    <source>
        <dbReference type="ARBA" id="ARBA00004642"/>
    </source>
</evidence>
<evidence type="ECO:0000259" key="7">
    <source>
        <dbReference type="Pfam" id="PF02234"/>
    </source>
</evidence>
<comment type="caution">
    <text evidence="8">The sequence shown here is derived from an EMBL/GenBank/DDBJ whole genome shotgun (WGS) entry which is preliminary data.</text>
</comment>
<evidence type="ECO:0000256" key="6">
    <source>
        <dbReference type="SAM" id="MobiDB-lite"/>
    </source>
</evidence>
<dbReference type="InterPro" id="IPR044898">
    <property type="entry name" value="CDI_dom_sf"/>
</dbReference>
<evidence type="ECO:0000313" key="8">
    <source>
        <dbReference type="EMBL" id="KAK7827878.1"/>
    </source>
</evidence>
<dbReference type="AlphaFoldDB" id="A0AAW0JMC2"/>
<keyword evidence="4" id="KW-0131">Cell cycle</keyword>
<evidence type="ECO:0000313" key="9">
    <source>
        <dbReference type="Proteomes" id="UP000237347"/>
    </source>
</evidence>
<dbReference type="GO" id="GO:0004861">
    <property type="term" value="F:cyclin-dependent protein serine/threonine kinase inhibitor activity"/>
    <property type="evidence" value="ECO:0007669"/>
    <property type="project" value="UniProtKB-UniRule"/>
</dbReference>
<protein>
    <recommendedName>
        <fullName evidence="5">Cyclin-dependent kinase inhibitor</fullName>
    </recommendedName>
</protein>
<dbReference type="InterPro" id="IPR044275">
    <property type="entry name" value="KRP"/>
</dbReference>
<gene>
    <name evidence="8" type="primary">KRP3_3</name>
    <name evidence="8" type="ORF">CFP56_030832</name>
</gene>
<dbReference type="PIRSF" id="PIRSF017811">
    <property type="entry name" value="CDK_inhib_pln"/>
    <property type="match status" value="1"/>
</dbReference>
<dbReference type="Pfam" id="PF02234">
    <property type="entry name" value="CDI"/>
    <property type="match status" value="1"/>
</dbReference>
<evidence type="ECO:0000256" key="4">
    <source>
        <dbReference type="ARBA" id="ARBA00023306"/>
    </source>
</evidence>